<dbReference type="Proteomes" id="UP000322110">
    <property type="component" value="Unassembled WGS sequence"/>
</dbReference>
<dbReference type="EMBL" id="VUKA01000006">
    <property type="protein sequence ID" value="KAA2212649.1"/>
    <property type="molecule type" value="Genomic_DNA"/>
</dbReference>
<sequence length="154" mass="16173">MTLPPAATTQAPADPVEAALRGAAGFFDTASRGDPAAAALAVAQLEFLAVEIPAGRSRREMGTLTAPALQAARHDVRAALNIPDAVPPQRVIDAMALLAAGGTPPDMDAAGLRSRLAALPRIPQANAATRMALRDWEFGPPQELLEEARLRWPR</sequence>
<evidence type="ECO:0000313" key="2">
    <source>
        <dbReference type="Proteomes" id="UP000322110"/>
    </source>
</evidence>
<protein>
    <submittedName>
        <fullName evidence="1">Uncharacterized protein</fullName>
    </submittedName>
</protein>
<comment type="caution">
    <text evidence="1">The sequence shown here is derived from an EMBL/GenBank/DDBJ whole genome shotgun (WGS) entry which is preliminary data.</text>
</comment>
<gene>
    <name evidence="1" type="ORF">F0Q34_13100</name>
</gene>
<dbReference type="AlphaFoldDB" id="A0A5B2TEQ6"/>
<organism evidence="1 2">
    <name type="scientific">Teichococcus oryzae</name>
    <dbReference type="NCBI Taxonomy" id="1608942"/>
    <lineage>
        <taxon>Bacteria</taxon>
        <taxon>Pseudomonadati</taxon>
        <taxon>Pseudomonadota</taxon>
        <taxon>Alphaproteobacteria</taxon>
        <taxon>Acetobacterales</taxon>
        <taxon>Roseomonadaceae</taxon>
        <taxon>Roseomonas</taxon>
    </lineage>
</organism>
<reference evidence="1 2" key="1">
    <citation type="journal article" date="2015" name="Int. J. Syst. Evol. Microbiol.">
        <title>Roseomonas oryzae sp. nov., isolated from paddy rhizosphere soil.</title>
        <authorList>
            <person name="Ramaprasad E.V."/>
            <person name="Sasikala Ch."/>
            <person name="Ramana Ch.V."/>
        </authorList>
    </citation>
    <scope>NUCLEOTIDE SEQUENCE [LARGE SCALE GENOMIC DNA]</scope>
    <source>
        <strain evidence="1 2">KCTC 42542</strain>
    </source>
</reference>
<accession>A0A5B2TEQ6</accession>
<evidence type="ECO:0000313" key="1">
    <source>
        <dbReference type="EMBL" id="KAA2212649.1"/>
    </source>
</evidence>
<keyword evidence="2" id="KW-1185">Reference proteome</keyword>
<proteinExistence type="predicted"/>
<name>A0A5B2TEQ6_9PROT</name>